<comment type="caution">
    <text evidence="2">The sequence shown here is derived from an EMBL/GenBank/DDBJ whole genome shotgun (WGS) entry which is preliminary data.</text>
</comment>
<reference evidence="2 3" key="1">
    <citation type="submission" date="2019-03" db="EMBL/GenBank/DDBJ databases">
        <authorList>
            <person name="Ashton P.M."/>
            <person name="Dallman T."/>
            <person name="Nair S."/>
            <person name="De Pinna E."/>
            <person name="Peters T."/>
            <person name="Grant K."/>
        </authorList>
    </citation>
    <scope>NUCLEOTIDE SEQUENCE [LARGE SCALE GENOMIC DNA]</scope>
    <source>
        <strain evidence="2">RL15000271</strain>
    </source>
</reference>
<sequence>MFGEPPKCMNCKMEIKGDDVVFIKMRYPKRKGMTEIKAYLKNEGQFICDYCYNIKSS</sequence>
<gene>
    <name evidence="1" type="ORF">E1W43_13790</name>
    <name evidence="2" type="ORF">E1W43_16080</name>
</gene>
<protein>
    <submittedName>
        <fullName evidence="2">Fe3+ hydroxamate ABC transporter substrate-binding protein</fullName>
    </submittedName>
</protein>
<evidence type="ECO:0000313" key="1">
    <source>
        <dbReference type="EMBL" id="EAE2899010.1"/>
    </source>
</evidence>
<dbReference type="AlphaFoldDB" id="A0A6Z0WGN2"/>
<name>A0A6Z0WGN2_LISMN</name>
<dbReference type="EMBL" id="AAARLF010000011">
    <property type="protein sequence ID" value="EAE2899010.1"/>
    <property type="molecule type" value="Genomic_DNA"/>
</dbReference>
<dbReference type="EMBL" id="AAARLF010000051">
    <property type="protein sequence ID" value="EAE2899432.1"/>
    <property type="molecule type" value="Genomic_DNA"/>
</dbReference>
<accession>A0A6Z0WGN2</accession>
<organism evidence="2 3">
    <name type="scientific">Listeria monocytogenes</name>
    <dbReference type="NCBI Taxonomy" id="1639"/>
    <lineage>
        <taxon>Bacteria</taxon>
        <taxon>Bacillati</taxon>
        <taxon>Bacillota</taxon>
        <taxon>Bacilli</taxon>
        <taxon>Bacillales</taxon>
        <taxon>Listeriaceae</taxon>
        <taxon>Listeria</taxon>
    </lineage>
</organism>
<evidence type="ECO:0000313" key="2">
    <source>
        <dbReference type="EMBL" id="EAE2899432.1"/>
    </source>
</evidence>
<proteinExistence type="predicted"/>
<dbReference type="RefSeq" id="WP_070778448.1">
    <property type="nucleotide sequence ID" value="NZ_MJOR01000001.1"/>
</dbReference>
<evidence type="ECO:0000313" key="3">
    <source>
        <dbReference type="Proteomes" id="UP000401273"/>
    </source>
</evidence>
<dbReference type="Proteomes" id="UP000401273">
    <property type="component" value="Unassembled WGS sequence"/>
</dbReference>